<gene>
    <name evidence="2" type="ORF">GCK72_003437</name>
</gene>
<organism evidence="2 3">
    <name type="scientific">Caenorhabditis remanei</name>
    <name type="common">Caenorhabditis vulgaris</name>
    <dbReference type="NCBI Taxonomy" id="31234"/>
    <lineage>
        <taxon>Eukaryota</taxon>
        <taxon>Metazoa</taxon>
        <taxon>Ecdysozoa</taxon>
        <taxon>Nematoda</taxon>
        <taxon>Chromadorea</taxon>
        <taxon>Rhabditida</taxon>
        <taxon>Rhabditina</taxon>
        <taxon>Rhabditomorpha</taxon>
        <taxon>Rhabditoidea</taxon>
        <taxon>Rhabditidae</taxon>
        <taxon>Peloderinae</taxon>
        <taxon>Caenorhabditis</taxon>
    </lineage>
</organism>
<dbReference type="RefSeq" id="XP_053592699.1">
    <property type="nucleotide sequence ID" value="XM_053724054.1"/>
</dbReference>
<dbReference type="Pfam" id="PF08277">
    <property type="entry name" value="PAN_3"/>
    <property type="match status" value="1"/>
</dbReference>
<dbReference type="KEGG" id="crq:GCK72_003437"/>
<name>A0A6A5HTR0_CAERE</name>
<dbReference type="Proteomes" id="UP000483820">
    <property type="component" value="Chromosome I"/>
</dbReference>
<comment type="caution">
    <text evidence="2">The sequence shown here is derived from an EMBL/GenBank/DDBJ whole genome shotgun (WGS) entry which is preliminary data.</text>
</comment>
<feature type="domain" description="PAN-3" evidence="1">
    <location>
        <begin position="24"/>
        <end position="72"/>
    </location>
</feature>
<evidence type="ECO:0000313" key="3">
    <source>
        <dbReference type="Proteomes" id="UP000483820"/>
    </source>
</evidence>
<evidence type="ECO:0000313" key="2">
    <source>
        <dbReference type="EMBL" id="KAF1771610.1"/>
    </source>
</evidence>
<dbReference type="AlphaFoldDB" id="A0A6A5HTR0"/>
<dbReference type="CTD" id="78773625"/>
<protein>
    <recommendedName>
        <fullName evidence="1">PAN-3 domain-containing protein</fullName>
    </recommendedName>
</protein>
<sequence length="112" mass="13055">MSLVTNISNLVPGSNRGSEYMYAKASSWDECMWYCHGDPWCFVVQYMDDQSIQCRWWSITVIFFLYRTEAQDMQGAHMAIKIPLSPVSCKYTTEQLLDDKYYASWGAFDAFI</sequence>
<dbReference type="InterPro" id="IPR006583">
    <property type="entry name" value="PAN-3_domain"/>
</dbReference>
<dbReference type="EMBL" id="WUAV01000001">
    <property type="protein sequence ID" value="KAF1771610.1"/>
    <property type="molecule type" value="Genomic_DNA"/>
</dbReference>
<reference evidence="2 3" key="1">
    <citation type="submission" date="2019-12" db="EMBL/GenBank/DDBJ databases">
        <title>Chromosome-level assembly of the Caenorhabditis remanei genome.</title>
        <authorList>
            <person name="Teterina A.A."/>
            <person name="Willis J.H."/>
            <person name="Phillips P.C."/>
        </authorList>
    </citation>
    <scope>NUCLEOTIDE SEQUENCE [LARGE SCALE GENOMIC DNA]</scope>
    <source>
        <strain evidence="2 3">PX506</strain>
        <tissue evidence="2">Whole organism</tissue>
    </source>
</reference>
<accession>A0A6A5HTR0</accession>
<dbReference type="GeneID" id="78773625"/>
<proteinExistence type="predicted"/>
<evidence type="ECO:0000259" key="1">
    <source>
        <dbReference type="Pfam" id="PF08277"/>
    </source>
</evidence>